<evidence type="ECO:0000313" key="1">
    <source>
        <dbReference type="EMBL" id="QJA64430.1"/>
    </source>
</evidence>
<dbReference type="AlphaFoldDB" id="A0A6M3J3N7"/>
<name>A0A6M3J3N7_9ZZZZ</name>
<reference evidence="1" key="1">
    <citation type="submission" date="2020-03" db="EMBL/GenBank/DDBJ databases">
        <title>The deep terrestrial virosphere.</title>
        <authorList>
            <person name="Holmfeldt K."/>
            <person name="Nilsson E."/>
            <person name="Simone D."/>
            <person name="Lopez-Fernandez M."/>
            <person name="Wu X."/>
            <person name="de Brujin I."/>
            <person name="Lundin D."/>
            <person name="Andersson A."/>
            <person name="Bertilsson S."/>
            <person name="Dopson M."/>
        </authorList>
    </citation>
    <scope>NUCLEOTIDE SEQUENCE</scope>
    <source>
        <strain evidence="2">MM415A00412</strain>
        <strain evidence="1">MM415B00498</strain>
    </source>
</reference>
<evidence type="ECO:0000313" key="2">
    <source>
        <dbReference type="EMBL" id="QJA82333.1"/>
    </source>
</evidence>
<accession>A0A6M3J3N7</accession>
<protein>
    <submittedName>
        <fullName evidence="1">Uncharacterized protein</fullName>
    </submittedName>
</protein>
<proteinExistence type="predicted"/>
<dbReference type="EMBL" id="MT142485">
    <property type="protein sequence ID" value="QJA82333.1"/>
    <property type="molecule type" value="Genomic_DNA"/>
</dbReference>
<organism evidence="1">
    <name type="scientific">viral metagenome</name>
    <dbReference type="NCBI Taxonomy" id="1070528"/>
    <lineage>
        <taxon>unclassified sequences</taxon>
        <taxon>metagenomes</taxon>
        <taxon>organismal metagenomes</taxon>
    </lineage>
</organism>
<gene>
    <name evidence="2" type="ORF">MM415A00412_0005</name>
    <name evidence="1" type="ORF">MM415B00498_0045</name>
</gene>
<sequence length="83" mass="9376">MTEVKKVIKNGQKDAIEKLRLFSVSGSLRPVLLLASHCGDNPNCTDTKPCDECLKMCNIAFIEHKDIDINKVVCGFDFIEDYR</sequence>
<dbReference type="EMBL" id="MT141519">
    <property type="protein sequence ID" value="QJA64430.1"/>
    <property type="molecule type" value="Genomic_DNA"/>
</dbReference>